<feature type="chain" id="PRO_5032685915" evidence="2">
    <location>
        <begin position="28"/>
        <end position="667"/>
    </location>
</feature>
<name>A0A844XPI9_9SPHN</name>
<dbReference type="RefSeq" id="WP_160726756.1">
    <property type="nucleotide sequence ID" value="NZ_WTYC01000001.1"/>
</dbReference>
<evidence type="ECO:0000256" key="1">
    <source>
        <dbReference type="ARBA" id="ARBA00022801"/>
    </source>
</evidence>
<sequence length="667" mass="74644">MKKFRSTLMAAAAGALCLALPAVPGLAQTAISGQPTVPLDVWALRDVVNAVEVSPDGKHVLVQKLESKEGEYLLEIYKIDDMSKPFRRLNADPMEIIQVQWVSDNYIFGTAWEQNRSRVNGPEEGTYDYKAFSYNLDTNKFAELPGNFGLANLLPNEPDHILVSSGNAVADATGVDPFAAFRPRSYYRFNLKTGARSLVLKGSEKYPDAVFDNDGNPRWTEGYDQGSKEQITYYRSPGDSSWKEFQRYDQGEHENLYRVLSGFMGLKGFDPENPNIGYVIDNRGEDKAALWEFDFNTGQFGEKLAATDQADIMWTQTHSIPGNDTLVAARYPWAKRERVWFDAEEKALYDALEAQIPQSHAVSITSRSRDGNTMVVYNSGPRDPGSYWLIKDGRMSKLGSRNPLIQPEQLSDVEFIRYQARDGKMIAGYVTKPKGEGPFPLVVLPHGGPHVNEVIGYDEWGQLLANAGYMVLQPQYRMSVGWGQELFDSAYGQHGLAMQDDKDDGAKYLIDQGLVDPDRVAMFGWSYGGYAALVAASRDPNVYQCVIAGAAVADPEKVYKLRRNPYSPKAIDDWAQRRGMIGINPIDEVSKVNVPLLMVHGDVDARVLYFNMTDYRDAMEEAGKTDAQYLTLKGADHFYNTLMYEHQTQFYTKMLDFLANDCGPGGL</sequence>
<dbReference type="Pfam" id="PF00326">
    <property type="entry name" value="Peptidase_S9"/>
    <property type="match status" value="1"/>
</dbReference>
<reference evidence="4 5" key="1">
    <citation type="submission" date="2019-12" db="EMBL/GenBank/DDBJ databases">
        <title>Genomic-based taxomic classification of the family Erythrobacteraceae.</title>
        <authorList>
            <person name="Xu L."/>
        </authorList>
    </citation>
    <scope>NUCLEOTIDE SEQUENCE [LARGE SCALE GENOMIC DNA]</scope>
    <source>
        <strain evidence="4 5">DSM 17792</strain>
    </source>
</reference>
<gene>
    <name evidence="4" type="ORF">GRI69_02670</name>
</gene>
<dbReference type="GO" id="GO:0004252">
    <property type="term" value="F:serine-type endopeptidase activity"/>
    <property type="evidence" value="ECO:0007669"/>
    <property type="project" value="TreeGrafter"/>
</dbReference>
<feature type="domain" description="Peptidase S9 prolyl oligopeptidase catalytic" evidence="3">
    <location>
        <begin position="462"/>
        <end position="660"/>
    </location>
</feature>
<dbReference type="InterPro" id="IPR001375">
    <property type="entry name" value="Peptidase_S9_cat"/>
</dbReference>
<dbReference type="EMBL" id="WTYC01000001">
    <property type="protein sequence ID" value="MXO47167.1"/>
    <property type="molecule type" value="Genomic_DNA"/>
</dbReference>
<dbReference type="OrthoDB" id="1094230at2"/>
<dbReference type="Proteomes" id="UP000448199">
    <property type="component" value="Unassembled WGS sequence"/>
</dbReference>
<evidence type="ECO:0000313" key="5">
    <source>
        <dbReference type="Proteomes" id="UP000448199"/>
    </source>
</evidence>
<evidence type="ECO:0000259" key="3">
    <source>
        <dbReference type="Pfam" id="PF00326"/>
    </source>
</evidence>
<evidence type="ECO:0000313" key="4">
    <source>
        <dbReference type="EMBL" id="MXO47167.1"/>
    </source>
</evidence>
<proteinExistence type="predicted"/>
<dbReference type="PANTHER" id="PTHR42776">
    <property type="entry name" value="SERINE PEPTIDASE S9 FAMILY MEMBER"/>
    <property type="match status" value="1"/>
</dbReference>
<dbReference type="SUPFAM" id="SSF53474">
    <property type="entry name" value="alpha/beta-Hydrolases"/>
    <property type="match status" value="1"/>
</dbReference>
<comment type="caution">
    <text evidence="4">The sequence shown here is derived from an EMBL/GenBank/DDBJ whole genome shotgun (WGS) entry which is preliminary data.</text>
</comment>
<dbReference type="AlphaFoldDB" id="A0A844XPI9"/>
<dbReference type="SUPFAM" id="SSF82171">
    <property type="entry name" value="DPP6 N-terminal domain-like"/>
    <property type="match status" value="1"/>
</dbReference>
<dbReference type="InterPro" id="IPR029058">
    <property type="entry name" value="AB_hydrolase_fold"/>
</dbReference>
<accession>A0A844XPI9</accession>
<evidence type="ECO:0000256" key="2">
    <source>
        <dbReference type="SAM" id="SignalP"/>
    </source>
</evidence>
<feature type="signal peptide" evidence="2">
    <location>
        <begin position="1"/>
        <end position="27"/>
    </location>
</feature>
<dbReference type="Gene3D" id="3.40.50.1820">
    <property type="entry name" value="alpha/beta hydrolase"/>
    <property type="match status" value="1"/>
</dbReference>
<dbReference type="PANTHER" id="PTHR42776:SF27">
    <property type="entry name" value="DIPEPTIDYL PEPTIDASE FAMILY MEMBER 6"/>
    <property type="match status" value="1"/>
</dbReference>
<keyword evidence="2" id="KW-0732">Signal</keyword>
<keyword evidence="5" id="KW-1185">Reference proteome</keyword>
<protein>
    <submittedName>
        <fullName evidence="4">Prolyl oligopeptidase family serine peptidase</fullName>
    </submittedName>
</protein>
<keyword evidence="1" id="KW-0378">Hydrolase</keyword>
<organism evidence="4 5">
    <name type="scientific">Qipengyuania vulgaris</name>
    <dbReference type="NCBI Taxonomy" id="291985"/>
    <lineage>
        <taxon>Bacteria</taxon>
        <taxon>Pseudomonadati</taxon>
        <taxon>Pseudomonadota</taxon>
        <taxon>Alphaproteobacteria</taxon>
        <taxon>Sphingomonadales</taxon>
        <taxon>Erythrobacteraceae</taxon>
        <taxon>Qipengyuania</taxon>
    </lineage>
</organism>
<dbReference type="GO" id="GO:0006508">
    <property type="term" value="P:proteolysis"/>
    <property type="evidence" value="ECO:0007669"/>
    <property type="project" value="InterPro"/>
</dbReference>